<dbReference type="GO" id="GO:0016192">
    <property type="term" value="P:vesicle-mediated transport"/>
    <property type="evidence" value="ECO:0007669"/>
    <property type="project" value="UniProtKB-UniRule"/>
</dbReference>
<keyword evidence="3 5" id="KW-0808">Transferase</keyword>
<evidence type="ECO:0000256" key="1">
    <source>
        <dbReference type="ARBA" id="ARBA00022490"/>
    </source>
</evidence>
<dbReference type="AlphaFoldDB" id="A0A9P6NF62"/>
<proteinExistence type="inferred from homology"/>
<dbReference type="CDD" id="cd02440">
    <property type="entry name" value="AdoMet_MTases"/>
    <property type="match status" value="1"/>
</dbReference>
<evidence type="ECO:0000259" key="6">
    <source>
        <dbReference type="Pfam" id="PF13847"/>
    </source>
</evidence>
<comment type="function">
    <text evidence="5">S-adenosyl-L-methionine-dependent protein-lysine N-methyltransferase that mono- and dimethylates elongation factor 1-alpha at 'Lys-316'. May play a role in intracellular transport.</text>
</comment>
<dbReference type="PANTHER" id="PTHR12843">
    <property type="entry name" value="PROTEIN-LYSINE N-METHYLTRANSFERASE METTL10"/>
    <property type="match status" value="1"/>
</dbReference>
<evidence type="ECO:0000256" key="2">
    <source>
        <dbReference type="ARBA" id="ARBA00022603"/>
    </source>
</evidence>
<gene>
    <name evidence="5" type="primary">EFM4</name>
    <name evidence="7" type="ORF">CROQUDRAFT_659509</name>
</gene>
<dbReference type="SUPFAM" id="SSF53335">
    <property type="entry name" value="S-adenosyl-L-methionine-dependent methyltransferases"/>
    <property type="match status" value="1"/>
</dbReference>
<keyword evidence="4 5" id="KW-0949">S-adenosyl-L-methionine</keyword>
<dbReference type="Pfam" id="PF13847">
    <property type="entry name" value="Methyltransf_31"/>
    <property type="match status" value="1"/>
</dbReference>
<dbReference type="GO" id="GO:0032259">
    <property type="term" value="P:methylation"/>
    <property type="evidence" value="ECO:0007669"/>
    <property type="project" value="UniProtKB-KW"/>
</dbReference>
<dbReference type="GO" id="GO:0016279">
    <property type="term" value="F:protein-lysine N-methyltransferase activity"/>
    <property type="evidence" value="ECO:0007669"/>
    <property type="project" value="UniProtKB-UniRule"/>
</dbReference>
<evidence type="ECO:0000313" key="8">
    <source>
        <dbReference type="Proteomes" id="UP000886653"/>
    </source>
</evidence>
<dbReference type="Proteomes" id="UP000886653">
    <property type="component" value="Unassembled WGS sequence"/>
</dbReference>
<evidence type="ECO:0000313" key="7">
    <source>
        <dbReference type="EMBL" id="KAG0144823.1"/>
    </source>
</evidence>
<keyword evidence="5" id="KW-0813">Transport</keyword>
<dbReference type="EC" id="2.1.1.-" evidence="5"/>
<dbReference type="InterPro" id="IPR029063">
    <property type="entry name" value="SAM-dependent_MTases_sf"/>
</dbReference>
<evidence type="ECO:0000256" key="3">
    <source>
        <dbReference type="ARBA" id="ARBA00022679"/>
    </source>
</evidence>
<protein>
    <recommendedName>
        <fullName evidence="5">Protein-lysine N-methyltransferase EFM4</fullName>
        <ecNumber evidence="5">2.1.1.-</ecNumber>
    </recommendedName>
    <alternativeName>
        <fullName evidence="5">Elongation factor methyltransferase 4</fullName>
    </alternativeName>
</protein>
<evidence type="ECO:0000256" key="4">
    <source>
        <dbReference type="ARBA" id="ARBA00022691"/>
    </source>
</evidence>
<name>A0A9P6NF62_9BASI</name>
<organism evidence="7 8">
    <name type="scientific">Cronartium quercuum f. sp. fusiforme G11</name>
    <dbReference type="NCBI Taxonomy" id="708437"/>
    <lineage>
        <taxon>Eukaryota</taxon>
        <taxon>Fungi</taxon>
        <taxon>Dikarya</taxon>
        <taxon>Basidiomycota</taxon>
        <taxon>Pucciniomycotina</taxon>
        <taxon>Pucciniomycetes</taxon>
        <taxon>Pucciniales</taxon>
        <taxon>Coleosporiaceae</taxon>
        <taxon>Cronartium</taxon>
    </lineage>
</organism>
<dbReference type="OrthoDB" id="10069295at2759"/>
<keyword evidence="8" id="KW-1185">Reference proteome</keyword>
<comment type="similarity">
    <text evidence="5">Belongs to the class I-like SAM-binding methyltransferase superfamily. EFM4 family.</text>
</comment>
<accession>A0A9P6NF62</accession>
<dbReference type="InterPro" id="IPR026635">
    <property type="entry name" value="Efm4/METTL10"/>
</dbReference>
<keyword evidence="1 5" id="KW-0963">Cytoplasm</keyword>
<sequence length="271" mass="29984">METALDGQSPSNLTVETLPPSKLGTHEYWDLTYGRELESFEDIGDEGEVWFGEVSSDEILDWIARYLPPPTTPTTPITFSELEAAQDHSRPDSKSQHILDVGCGNGQLLFLLAQGGFPVSCLSGIDYVASSIELTSRIAKSKGIDGLRLEVKDILRDKIELPSRPRKRHGIDREGWDLITDKGTFDAICLSDEMLDGKKLCKHYPGRISNLLAKPGGIFLITSCNWTEQELISTFVTEETGLRYHSKIPRTSFTFGGTQGTTITTIAFQLA</sequence>
<dbReference type="InterPro" id="IPR025714">
    <property type="entry name" value="Methyltranfer_dom"/>
</dbReference>
<evidence type="ECO:0000256" key="5">
    <source>
        <dbReference type="HAMAP-Rule" id="MF_03188"/>
    </source>
</evidence>
<dbReference type="HAMAP" id="MF_03188">
    <property type="entry name" value="Methyltr_EFM4"/>
    <property type="match status" value="1"/>
</dbReference>
<comment type="subcellular location">
    <subcellularLocation>
        <location evidence="5">Cytoplasm</location>
    </subcellularLocation>
</comment>
<feature type="domain" description="Methyltransferase" evidence="6">
    <location>
        <begin position="93"/>
        <end position="240"/>
    </location>
</feature>
<dbReference type="GO" id="GO:0005737">
    <property type="term" value="C:cytoplasm"/>
    <property type="evidence" value="ECO:0007669"/>
    <property type="project" value="UniProtKB-SubCell"/>
</dbReference>
<reference evidence="7" key="1">
    <citation type="submission" date="2013-11" db="EMBL/GenBank/DDBJ databases">
        <title>Genome sequence of the fusiform rust pathogen reveals effectors for host alternation and coevolution with pine.</title>
        <authorList>
            <consortium name="DOE Joint Genome Institute"/>
            <person name="Smith K."/>
            <person name="Pendleton A."/>
            <person name="Kubisiak T."/>
            <person name="Anderson C."/>
            <person name="Salamov A."/>
            <person name="Aerts A."/>
            <person name="Riley R."/>
            <person name="Clum A."/>
            <person name="Lindquist E."/>
            <person name="Ence D."/>
            <person name="Campbell M."/>
            <person name="Kronenberg Z."/>
            <person name="Feau N."/>
            <person name="Dhillon B."/>
            <person name="Hamelin R."/>
            <person name="Burleigh J."/>
            <person name="Smith J."/>
            <person name="Yandell M."/>
            <person name="Nelson C."/>
            <person name="Grigoriev I."/>
            <person name="Davis J."/>
        </authorList>
    </citation>
    <scope>NUCLEOTIDE SEQUENCE</scope>
    <source>
        <strain evidence="7">G11</strain>
    </source>
</reference>
<dbReference type="PANTHER" id="PTHR12843:SF5">
    <property type="entry name" value="EEF1A LYSINE METHYLTRANSFERASE 2"/>
    <property type="match status" value="1"/>
</dbReference>
<keyword evidence="2 5" id="KW-0489">Methyltransferase</keyword>
<comment type="caution">
    <text evidence="7">The sequence shown here is derived from an EMBL/GenBank/DDBJ whole genome shotgun (WGS) entry which is preliminary data.</text>
</comment>
<dbReference type="EMBL" id="MU167288">
    <property type="protein sequence ID" value="KAG0144823.1"/>
    <property type="molecule type" value="Genomic_DNA"/>
</dbReference>
<dbReference type="Gene3D" id="3.40.50.150">
    <property type="entry name" value="Vaccinia Virus protein VP39"/>
    <property type="match status" value="1"/>
</dbReference>